<organism evidence="2 3">
    <name type="scientific">Kitasatospora putterlickiae</name>
    <dbReference type="NCBI Taxonomy" id="221725"/>
    <lineage>
        <taxon>Bacteria</taxon>
        <taxon>Bacillati</taxon>
        <taxon>Actinomycetota</taxon>
        <taxon>Actinomycetes</taxon>
        <taxon>Kitasatosporales</taxon>
        <taxon>Streptomycetaceae</taxon>
        <taxon>Kitasatospora</taxon>
    </lineage>
</organism>
<accession>A0ABN1XYI8</accession>
<protein>
    <submittedName>
        <fullName evidence="2">Amidohydrolase</fullName>
    </submittedName>
</protein>
<proteinExistence type="predicted"/>
<evidence type="ECO:0000259" key="1">
    <source>
        <dbReference type="Pfam" id="PF07687"/>
    </source>
</evidence>
<dbReference type="Pfam" id="PF07687">
    <property type="entry name" value="M20_dimer"/>
    <property type="match status" value="1"/>
</dbReference>
<dbReference type="Gene3D" id="3.40.630.10">
    <property type="entry name" value="Zn peptidases"/>
    <property type="match status" value="1"/>
</dbReference>
<gene>
    <name evidence="2" type="ORF">GCM10009639_25160</name>
</gene>
<dbReference type="RefSeq" id="WP_344333201.1">
    <property type="nucleotide sequence ID" value="NZ_BAAAKJ010000131.1"/>
</dbReference>
<dbReference type="InterPro" id="IPR002933">
    <property type="entry name" value="Peptidase_M20"/>
</dbReference>
<name>A0ABN1XYI8_9ACTN</name>
<dbReference type="SUPFAM" id="SSF53187">
    <property type="entry name" value="Zn-dependent exopeptidases"/>
    <property type="match status" value="1"/>
</dbReference>
<evidence type="ECO:0000313" key="3">
    <source>
        <dbReference type="Proteomes" id="UP001499863"/>
    </source>
</evidence>
<evidence type="ECO:0000313" key="2">
    <source>
        <dbReference type="EMBL" id="GAA1392879.1"/>
    </source>
</evidence>
<dbReference type="SUPFAM" id="SSF55031">
    <property type="entry name" value="Bacterial exopeptidase dimerisation domain"/>
    <property type="match status" value="1"/>
</dbReference>
<dbReference type="Proteomes" id="UP001499863">
    <property type="component" value="Unassembled WGS sequence"/>
</dbReference>
<sequence>MPDPDAYEALWSALDRHLPGALDLRRRLHREPDLSGDEAATRDMVLAALPGAGAAVKTAETGAVLRIGGPGPAIGVRGEMDALPVTEETGVAWASARPGVMHACGHDTHLAALVAVAGALAETGPPVPLLAVLQPREETYPSGARDITTSGVLDSERCAAMVGVHVQPLLARGEVACTAGGVNGSSDEFEIVVRGRSGHAAYPHLTNDALLAMSEIVVALQSVVSRSVDPMAPAVVGVSSFSAGNAANVIAGTARATGTVRALASSTRELVHRRITEVAEFVARAHACTASVTITHGEPVLDNDPALVRSITHQLDRRGLPVSGNLRSLGSDDFSYFCERVPSAMLFVGTGTSEPLHSSRFLPDDGDVRALATALMAAYLGTAAALEERAGARGAPAG</sequence>
<dbReference type="InterPro" id="IPR011650">
    <property type="entry name" value="Peptidase_M20_dimer"/>
</dbReference>
<dbReference type="Pfam" id="PF01546">
    <property type="entry name" value="Peptidase_M20"/>
    <property type="match status" value="1"/>
</dbReference>
<comment type="caution">
    <text evidence="2">The sequence shown here is derived from an EMBL/GenBank/DDBJ whole genome shotgun (WGS) entry which is preliminary data.</text>
</comment>
<dbReference type="NCBIfam" id="TIGR01891">
    <property type="entry name" value="amidohydrolases"/>
    <property type="match status" value="1"/>
</dbReference>
<keyword evidence="3" id="KW-1185">Reference proteome</keyword>
<dbReference type="InterPro" id="IPR036264">
    <property type="entry name" value="Bact_exopeptidase_dim_dom"/>
</dbReference>
<reference evidence="2 3" key="1">
    <citation type="journal article" date="2019" name="Int. J. Syst. Evol. Microbiol.">
        <title>The Global Catalogue of Microorganisms (GCM) 10K type strain sequencing project: providing services to taxonomists for standard genome sequencing and annotation.</title>
        <authorList>
            <consortium name="The Broad Institute Genomics Platform"/>
            <consortium name="The Broad Institute Genome Sequencing Center for Infectious Disease"/>
            <person name="Wu L."/>
            <person name="Ma J."/>
        </authorList>
    </citation>
    <scope>NUCLEOTIDE SEQUENCE [LARGE SCALE GENOMIC DNA]</scope>
    <source>
        <strain evidence="2 3">JCM 12393</strain>
    </source>
</reference>
<dbReference type="PIRSF" id="PIRSF005962">
    <property type="entry name" value="Pept_M20D_amidohydro"/>
    <property type="match status" value="1"/>
</dbReference>
<feature type="domain" description="Peptidase M20 dimerisation" evidence="1">
    <location>
        <begin position="188"/>
        <end position="283"/>
    </location>
</feature>
<dbReference type="InterPro" id="IPR017439">
    <property type="entry name" value="Amidohydrolase"/>
</dbReference>
<dbReference type="EMBL" id="BAAAKJ010000131">
    <property type="protein sequence ID" value="GAA1392879.1"/>
    <property type="molecule type" value="Genomic_DNA"/>
</dbReference>
<dbReference type="PANTHER" id="PTHR11014:SF98">
    <property type="entry name" value="N-ACETYLDIAMINOPIMELATE DEACETYLASE"/>
    <property type="match status" value="1"/>
</dbReference>
<dbReference type="PANTHER" id="PTHR11014">
    <property type="entry name" value="PEPTIDASE M20 FAMILY MEMBER"/>
    <property type="match status" value="1"/>
</dbReference>
<dbReference type="Gene3D" id="3.30.70.360">
    <property type="match status" value="1"/>
</dbReference>
<dbReference type="CDD" id="cd03886">
    <property type="entry name" value="M20_Acy1"/>
    <property type="match status" value="1"/>
</dbReference>